<proteinExistence type="predicted"/>
<dbReference type="EMBL" id="JAWLVV010000038">
    <property type="protein sequence ID" value="MDV7294320.1"/>
    <property type="molecule type" value="Genomic_DNA"/>
</dbReference>
<evidence type="ECO:0000313" key="1">
    <source>
        <dbReference type="EMBL" id="MDV7294320.1"/>
    </source>
</evidence>
<reference evidence="1" key="1">
    <citation type="submission" date="2023-10" db="EMBL/GenBank/DDBJ databases">
        <title>Mycolicibacterium fortuitum clinical isolates causing pulmonary infections in humans.</title>
        <authorList>
            <person name="Mejia-Ponce P.M."/>
            <person name="Zenteno-Cuevas R."/>
            <person name="Licona-Cassani C."/>
        </authorList>
    </citation>
    <scope>NUCLEOTIDE SEQUENCE</scope>
    <source>
        <strain evidence="1">M8</strain>
    </source>
</reference>
<dbReference type="Proteomes" id="UP001186041">
    <property type="component" value="Unassembled WGS sequence"/>
</dbReference>
<organism evidence="1 2">
    <name type="scientific">Mycolicibacterium fortuitum</name>
    <name type="common">Mycobacterium fortuitum</name>
    <dbReference type="NCBI Taxonomy" id="1766"/>
    <lineage>
        <taxon>Bacteria</taxon>
        <taxon>Bacillati</taxon>
        <taxon>Actinomycetota</taxon>
        <taxon>Actinomycetes</taxon>
        <taxon>Mycobacteriales</taxon>
        <taxon>Mycobacteriaceae</taxon>
        <taxon>Mycolicibacterium</taxon>
    </lineage>
</organism>
<accession>A0AAE4VJ84</accession>
<gene>
    <name evidence="1" type="ORF">R4485_29620</name>
</gene>
<comment type="caution">
    <text evidence="1">The sequence shown here is derived from an EMBL/GenBank/DDBJ whole genome shotgun (WGS) entry which is preliminary data.</text>
</comment>
<protein>
    <submittedName>
        <fullName evidence="1">Uncharacterized protein</fullName>
    </submittedName>
</protein>
<dbReference type="AlphaFoldDB" id="A0AAE4VJ84"/>
<evidence type="ECO:0000313" key="2">
    <source>
        <dbReference type="Proteomes" id="UP001186041"/>
    </source>
</evidence>
<name>A0AAE4VJ84_MYCFO</name>
<sequence>MTIAFEIHQDDGTGNCTTCGTPYPEQCRVETKAVYVAEVHAP</sequence>
<dbReference type="RefSeq" id="WP_267887995.1">
    <property type="nucleotide sequence ID" value="NZ_JAAZWM010000029.1"/>
</dbReference>